<dbReference type="InterPro" id="IPR007351">
    <property type="entry name" value="YjbR"/>
</dbReference>
<accession>A0A7H1MNI9</accession>
<dbReference type="PANTHER" id="PTHR35145">
    <property type="entry name" value="CYTOPLASMIC PROTEIN-RELATED"/>
    <property type="match status" value="1"/>
</dbReference>
<dbReference type="GO" id="GO:0003677">
    <property type="term" value="F:DNA binding"/>
    <property type="evidence" value="ECO:0007669"/>
    <property type="project" value="UniProtKB-KW"/>
</dbReference>
<dbReference type="AlphaFoldDB" id="A0A7H1MNI9"/>
<dbReference type="EMBL" id="CP043431">
    <property type="protein sequence ID" value="QNT65025.1"/>
    <property type="molecule type" value="Genomic_DNA"/>
</dbReference>
<dbReference type="SUPFAM" id="SSF142906">
    <property type="entry name" value="YjbR-like"/>
    <property type="match status" value="1"/>
</dbReference>
<reference evidence="1 2" key="1">
    <citation type="submission" date="2019-08" db="EMBL/GenBank/DDBJ databases">
        <authorList>
            <person name="Chang H.C."/>
            <person name="Mun S.Y."/>
        </authorList>
    </citation>
    <scope>NUCLEOTIDE SEQUENCE [LARGE SCALE GENOMIC DNA]</scope>
    <source>
        <strain evidence="1 2">SK</strain>
    </source>
</reference>
<dbReference type="Gene3D" id="3.90.1150.30">
    <property type="match status" value="1"/>
</dbReference>
<proteinExistence type="predicted"/>
<keyword evidence="2" id="KW-1185">Reference proteome</keyword>
<organism evidence="1 2">
    <name type="scientific">Weissella koreensis</name>
    <dbReference type="NCBI Taxonomy" id="165096"/>
    <lineage>
        <taxon>Bacteria</taxon>
        <taxon>Bacillati</taxon>
        <taxon>Bacillota</taxon>
        <taxon>Bacilli</taxon>
        <taxon>Lactobacillales</taxon>
        <taxon>Lactobacillaceae</taxon>
        <taxon>Weissella</taxon>
    </lineage>
</organism>
<keyword evidence="1" id="KW-0238">DNA-binding</keyword>
<dbReference type="PANTHER" id="PTHR35145:SF1">
    <property type="entry name" value="CYTOPLASMIC PROTEIN"/>
    <property type="match status" value="1"/>
</dbReference>
<dbReference type="RefSeq" id="WP_038241307.1">
    <property type="nucleotide sequence ID" value="NZ_CP144279.1"/>
</dbReference>
<dbReference type="InterPro" id="IPR058532">
    <property type="entry name" value="YjbR/MT2646/Rv2570-like"/>
</dbReference>
<dbReference type="Proteomes" id="UP000516446">
    <property type="component" value="Chromosome"/>
</dbReference>
<dbReference type="Pfam" id="PF04237">
    <property type="entry name" value="YjbR"/>
    <property type="match status" value="1"/>
</dbReference>
<sequence>MKEQELIDIIISETDAYLSYPFNKPGTKSTIKWSILKHHKNNKILAMVYIKDDELSLNVKLLPEHSESLRTLKGVEPGYHMNKKYWTTILINNTELTLKEIKNIIQESNELTKA</sequence>
<evidence type="ECO:0000313" key="1">
    <source>
        <dbReference type="EMBL" id="QNT65025.1"/>
    </source>
</evidence>
<dbReference type="InterPro" id="IPR038056">
    <property type="entry name" value="YjbR-like_sf"/>
</dbReference>
<name>A0A7H1MNI9_9LACO</name>
<evidence type="ECO:0000313" key="2">
    <source>
        <dbReference type="Proteomes" id="UP000516446"/>
    </source>
</evidence>
<protein>
    <submittedName>
        <fullName evidence="1">MmcQ/YjbR family DNA-binding protein</fullName>
    </submittedName>
</protein>
<gene>
    <name evidence="1" type="ORF">FY536_03135</name>
</gene>